<feature type="binding site" evidence="9">
    <location>
        <position position="189"/>
    </location>
    <ligand>
        <name>[4Fe-4S] cluster</name>
        <dbReference type="ChEBI" id="CHEBI:49883"/>
        <label>1</label>
    </ligand>
</feature>
<dbReference type="AlphaFoldDB" id="A0A7C9UV51"/>
<evidence type="ECO:0000313" key="12">
    <source>
        <dbReference type="Proteomes" id="UP000480684"/>
    </source>
</evidence>
<feature type="binding site" evidence="9">
    <location>
        <position position="199"/>
    </location>
    <ligand>
        <name>[4Fe-4S] cluster</name>
        <dbReference type="ChEBI" id="CHEBI:49883"/>
        <label>2</label>
    </ligand>
</feature>
<dbReference type="EMBL" id="JAAIYP010000038">
    <property type="protein sequence ID" value="NFV80766.1"/>
    <property type="molecule type" value="Genomic_DNA"/>
</dbReference>
<comment type="subcellular location">
    <subcellularLocation>
        <location evidence="9">Cytoplasm</location>
    </subcellularLocation>
</comment>
<feature type="binding site" evidence="9">
    <location>
        <position position="170"/>
    </location>
    <ligand>
        <name>cob(II)alamin</name>
        <dbReference type="ChEBI" id="CHEBI:16304"/>
    </ligand>
</feature>
<dbReference type="InterPro" id="IPR017896">
    <property type="entry name" value="4Fe4S_Fe-S-bd"/>
</dbReference>
<keyword evidence="6 9" id="KW-0560">Oxidoreductase</keyword>
<evidence type="ECO:0000256" key="1">
    <source>
        <dbReference type="ARBA" id="ARBA00022485"/>
    </source>
</evidence>
<keyword evidence="12" id="KW-1185">Reference proteome</keyword>
<dbReference type="GO" id="GO:0031419">
    <property type="term" value="F:cobalamin binding"/>
    <property type="evidence" value="ECO:0007669"/>
    <property type="project" value="UniProtKB-KW"/>
</dbReference>
<dbReference type="SUPFAM" id="SSF46548">
    <property type="entry name" value="alpha-helical ferredoxin"/>
    <property type="match status" value="1"/>
</dbReference>
<dbReference type="GO" id="GO:0046872">
    <property type="term" value="F:metal ion binding"/>
    <property type="evidence" value="ECO:0007669"/>
    <property type="project" value="UniProtKB-KW"/>
</dbReference>
<dbReference type="PANTHER" id="PTHR30002">
    <property type="entry name" value="EPOXYQUEUOSINE REDUCTASE"/>
    <property type="match status" value="1"/>
</dbReference>
<evidence type="ECO:0000313" key="11">
    <source>
        <dbReference type="EMBL" id="NFV80766.1"/>
    </source>
</evidence>
<dbReference type="PROSITE" id="PS00198">
    <property type="entry name" value="4FE4S_FER_1"/>
    <property type="match status" value="1"/>
</dbReference>
<dbReference type="FunFam" id="3.30.70.20:FF:000017">
    <property type="entry name" value="Epoxyqueuosine reductase"/>
    <property type="match status" value="1"/>
</dbReference>
<keyword evidence="5 9" id="KW-0671">Queuosine biosynthesis</keyword>
<dbReference type="InterPro" id="IPR004453">
    <property type="entry name" value="QueG"/>
</dbReference>
<dbReference type="GO" id="GO:0005737">
    <property type="term" value="C:cytoplasm"/>
    <property type="evidence" value="ECO:0007669"/>
    <property type="project" value="UniProtKB-SubCell"/>
</dbReference>
<dbReference type="NCBIfam" id="TIGR00276">
    <property type="entry name" value="tRNA epoxyqueuosine(34) reductase QueG"/>
    <property type="match status" value="1"/>
</dbReference>
<keyword evidence="8 9" id="KW-0411">Iron-sulfur</keyword>
<comment type="pathway">
    <text evidence="9">tRNA modification; tRNA-queuosine biosynthesis.</text>
</comment>
<name>A0A7C9UV51_9PROT</name>
<feature type="binding site" evidence="9">
    <location>
        <position position="135"/>
    </location>
    <ligand>
        <name>cob(II)alamin</name>
        <dbReference type="ChEBI" id="CHEBI:16304"/>
    </ligand>
</feature>
<keyword evidence="1 9" id="KW-0004">4Fe-4S</keyword>
<evidence type="ECO:0000256" key="2">
    <source>
        <dbReference type="ARBA" id="ARBA00022490"/>
    </source>
</evidence>
<feature type="binding site" evidence="9">
    <location>
        <position position="195"/>
    </location>
    <ligand>
        <name>[4Fe-4S] cluster</name>
        <dbReference type="ChEBI" id="CHEBI:49883"/>
        <label>1</label>
    </ligand>
</feature>
<dbReference type="Gene3D" id="3.30.70.20">
    <property type="match status" value="1"/>
</dbReference>
<feature type="binding site" evidence="9">
    <location>
        <position position="242"/>
    </location>
    <ligand>
        <name>[4Fe-4S] cluster</name>
        <dbReference type="ChEBI" id="CHEBI:49883"/>
        <label>2</label>
    </ligand>
</feature>
<feature type="binding site" evidence="9">
    <location>
        <begin position="242"/>
        <end position="243"/>
    </location>
    <ligand>
        <name>cob(II)alamin</name>
        <dbReference type="ChEBI" id="CHEBI:16304"/>
    </ligand>
</feature>
<keyword evidence="9" id="KW-0846">Cobalamin</keyword>
<evidence type="ECO:0000256" key="6">
    <source>
        <dbReference type="ARBA" id="ARBA00023002"/>
    </source>
</evidence>
<evidence type="ECO:0000256" key="9">
    <source>
        <dbReference type="HAMAP-Rule" id="MF_00916"/>
    </source>
</evidence>
<gene>
    <name evidence="9 11" type="primary">queG</name>
    <name evidence="11" type="ORF">G4223_11665</name>
</gene>
<protein>
    <recommendedName>
        <fullName evidence="9">Epoxyqueuosine reductase</fullName>
        <ecNumber evidence="9">1.17.99.6</ecNumber>
    </recommendedName>
    <alternativeName>
        <fullName evidence="9">Queuosine biosynthesis protein QueG</fullName>
    </alternativeName>
</protein>
<evidence type="ECO:0000256" key="3">
    <source>
        <dbReference type="ARBA" id="ARBA00022694"/>
    </source>
</evidence>
<dbReference type="Pfam" id="PF13484">
    <property type="entry name" value="Fer4_16"/>
    <property type="match status" value="1"/>
</dbReference>
<keyword evidence="2 9" id="KW-0963">Cytoplasm</keyword>
<reference evidence="11 12" key="1">
    <citation type="submission" date="2020-02" db="EMBL/GenBank/DDBJ databases">
        <authorList>
            <person name="Dziuba M."/>
            <person name="Kuznetsov B."/>
            <person name="Mardanov A."/>
            <person name="Ravin N."/>
            <person name="Grouzdev D."/>
        </authorList>
    </citation>
    <scope>NUCLEOTIDE SEQUENCE [LARGE SCALE GENOMIC DNA]</scope>
    <source>
        <strain evidence="11 12">SpK</strain>
    </source>
</reference>
<evidence type="ECO:0000256" key="4">
    <source>
        <dbReference type="ARBA" id="ARBA00022723"/>
    </source>
</evidence>
<keyword evidence="9" id="KW-0170">Cobalt</keyword>
<feature type="binding site" evidence="9">
    <location>
        <position position="217"/>
    </location>
    <ligand>
        <name>cob(II)alamin</name>
        <dbReference type="ChEBI" id="CHEBI:16304"/>
    </ligand>
</feature>
<comment type="catalytic activity">
    <reaction evidence="9">
        <text>epoxyqueuosine(34) in tRNA + AH2 = queuosine(34) in tRNA + A + H2O</text>
        <dbReference type="Rhea" id="RHEA:32159"/>
        <dbReference type="Rhea" id="RHEA-COMP:18571"/>
        <dbReference type="Rhea" id="RHEA-COMP:18582"/>
        <dbReference type="ChEBI" id="CHEBI:13193"/>
        <dbReference type="ChEBI" id="CHEBI:15377"/>
        <dbReference type="ChEBI" id="CHEBI:17499"/>
        <dbReference type="ChEBI" id="CHEBI:194431"/>
        <dbReference type="ChEBI" id="CHEBI:194443"/>
        <dbReference type="EC" id="1.17.99.6"/>
    </reaction>
</comment>
<evidence type="ECO:0000259" key="10">
    <source>
        <dbReference type="PROSITE" id="PS51379"/>
    </source>
</evidence>
<dbReference type="UniPathway" id="UPA00392"/>
<comment type="function">
    <text evidence="9">Catalyzes the conversion of epoxyqueuosine (oQ) to queuosine (Q), which is a hypermodified base found in the wobble positions of tRNA(Asp), tRNA(Asn), tRNA(His) and tRNA(Tyr).</text>
</comment>
<feature type="binding site" evidence="9">
    <location>
        <position position="192"/>
    </location>
    <ligand>
        <name>[4Fe-4S] cluster</name>
        <dbReference type="ChEBI" id="CHEBI:49883"/>
        <label>1</label>
    </ligand>
</feature>
<keyword evidence="7 9" id="KW-0408">Iron</keyword>
<evidence type="ECO:0000256" key="8">
    <source>
        <dbReference type="ARBA" id="ARBA00023014"/>
    </source>
</evidence>
<keyword evidence="4 9" id="KW-0479">Metal-binding</keyword>
<dbReference type="Proteomes" id="UP000480684">
    <property type="component" value="Unassembled WGS sequence"/>
</dbReference>
<evidence type="ECO:0000256" key="5">
    <source>
        <dbReference type="ARBA" id="ARBA00022785"/>
    </source>
</evidence>
<dbReference type="InterPro" id="IPR013542">
    <property type="entry name" value="QueG_DUF1730"/>
</dbReference>
<organism evidence="11 12">
    <name type="scientific">Magnetospirillum aberrantis SpK</name>
    <dbReference type="NCBI Taxonomy" id="908842"/>
    <lineage>
        <taxon>Bacteria</taxon>
        <taxon>Pseudomonadati</taxon>
        <taxon>Pseudomonadota</taxon>
        <taxon>Alphaproteobacteria</taxon>
        <taxon>Rhodospirillales</taxon>
        <taxon>Rhodospirillaceae</taxon>
        <taxon>Magnetospirillum</taxon>
    </lineage>
</organism>
<feature type="binding site" evidence="9">
    <location>
        <position position="249"/>
    </location>
    <ligand>
        <name>[4Fe-4S] cluster</name>
        <dbReference type="ChEBI" id="CHEBI:49883"/>
        <label>1</label>
    </ligand>
</feature>
<dbReference type="GO" id="GO:0008616">
    <property type="term" value="P:tRNA queuosine(34) biosynthetic process"/>
    <property type="evidence" value="ECO:0007669"/>
    <property type="project" value="UniProtKB-UniRule"/>
</dbReference>
<dbReference type="EC" id="1.17.99.6" evidence="9"/>
<comment type="similarity">
    <text evidence="9">Belongs to the QueG family.</text>
</comment>
<feature type="binding site" evidence="9">
    <location>
        <position position="60"/>
    </location>
    <ligand>
        <name>cob(II)alamin</name>
        <dbReference type="ChEBI" id="CHEBI:16304"/>
    </ligand>
</feature>
<dbReference type="PANTHER" id="PTHR30002:SF4">
    <property type="entry name" value="EPOXYQUEUOSINE REDUCTASE"/>
    <property type="match status" value="1"/>
</dbReference>
<evidence type="ECO:0000256" key="7">
    <source>
        <dbReference type="ARBA" id="ARBA00023004"/>
    </source>
</evidence>
<dbReference type="InterPro" id="IPR017900">
    <property type="entry name" value="4Fe4S_Fe_S_CS"/>
</dbReference>
<feature type="binding site" evidence="9">
    <location>
        <position position="245"/>
    </location>
    <ligand>
        <name>[4Fe-4S] cluster</name>
        <dbReference type="ChEBI" id="CHEBI:49883"/>
        <label>2</label>
    </ligand>
</feature>
<dbReference type="PROSITE" id="PS51379">
    <property type="entry name" value="4FE4S_FER_2"/>
    <property type="match status" value="1"/>
</dbReference>
<dbReference type="Pfam" id="PF08331">
    <property type="entry name" value="QueG_DUF1730"/>
    <property type="match status" value="1"/>
</dbReference>
<accession>A0A7C9UV51</accession>
<dbReference type="GO" id="GO:0051539">
    <property type="term" value="F:4 iron, 4 sulfur cluster binding"/>
    <property type="evidence" value="ECO:0007669"/>
    <property type="project" value="UniProtKB-KW"/>
</dbReference>
<feature type="binding site" evidence="9">
    <location>
        <position position="224"/>
    </location>
    <ligand>
        <name>tRNA</name>
        <dbReference type="ChEBI" id="CHEBI:17843"/>
    </ligand>
</feature>
<dbReference type="RefSeq" id="WP_163679610.1">
    <property type="nucleotide sequence ID" value="NZ_JAAIYP010000038.1"/>
</dbReference>
<comment type="caution">
    <text evidence="9">Lacks conserved residue(s) required for the propagation of feature annotation.</text>
</comment>
<comment type="caution">
    <text evidence="11">The sequence shown here is derived from an EMBL/GenBank/DDBJ whole genome shotgun (WGS) entry which is preliminary data.</text>
</comment>
<comment type="cofactor">
    <cofactor evidence="9">
        <name>cob(II)alamin</name>
        <dbReference type="ChEBI" id="CHEBI:16304"/>
    </cofactor>
</comment>
<comment type="cofactor">
    <cofactor evidence="9">
        <name>[4Fe-4S] cluster</name>
        <dbReference type="ChEBI" id="CHEBI:49883"/>
    </cofactor>
    <text evidence="9">Binds 2 [4Fe-4S] clusters per monomer.</text>
</comment>
<comment type="subunit">
    <text evidence="9">Monomer.</text>
</comment>
<feature type="binding site" evidence="9">
    <location>
        <position position="159"/>
    </location>
    <ligand>
        <name>cob(II)alamin</name>
        <dbReference type="ChEBI" id="CHEBI:16304"/>
    </ligand>
</feature>
<feature type="domain" description="4Fe-4S ferredoxin-type" evidence="10">
    <location>
        <begin position="177"/>
        <end position="209"/>
    </location>
</feature>
<proteinExistence type="inferred from homology"/>
<sequence length="350" mass="38575">MAGADPATVKEAIRAKALELGFDAVGFAPANGEWSAGLEAFVADGRHGTMAWMEERREQRAAPKGLWPDVRSVVVLGTSYAPAGDPLATLSHPTRGHVSVYARNKDYHDLMKRRLKALGRWMVESFGGALKVFVDTAPVMEKPLAAQSGIGWQGRHSNVVSRRFGSWLFLSEIYTTLEIEADPPEPDHCGKCTRCRDACPTGAIVADGQVDARRCVSYLTIEHKGAIPEDLRPLMGNRVYGCDDCMAACPWNKFAPPTREADFLPRMELVAPRLSDLAELDDSSFREVFSGSAIKRVGRDRWLRNVLVAIGNSDDIRLIDSARAHVDDPNETVRETARWAVNRLAPHNGR</sequence>
<dbReference type="GO" id="GO:0052693">
    <property type="term" value="F:epoxyqueuosine reductase activity"/>
    <property type="evidence" value="ECO:0007669"/>
    <property type="project" value="UniProtKB-UniRule"/>
</dbReference>
<dbReference type="HAMAP" id="MF_00916">
    <property type="entry name" value="QueG"/>
    <property type="match status" value="1"/>
</dbReference>
<feature type="binding site" evidence="9">
    <location>
        <position position="215"/>
    </location>
    <ligand>
        <name>[4Fe-4S] cluster</name>
        <dbReference type="ChEBI" id="CHEBI:49883"/>
        <label>2</label>
    </ligand>
</feature>
<keyword evidence="3 9" id="KW-0819">tRNA processing</keyword>
<feature type="active site" description="Proton donor" evidence="9">
    <location>
        <position position="135"/>
    </location>
</feature>